<dbReference type="GO" id="GO:0038023">
    <property type="term" value="F:signaling receptor activity"/>
    <property type="evidence" value="ECO:0007669"/>
    <property type="project" value="InterPro"/>
</dbReference>
<keyword evidence="10 16" id="KW-0798">TonB box</keyword>
<feature type="short sequence motif" description="TonB C-terminal box" evidence="15">
    <location>
        <begin position="757"/>
        <end position="774"/>
    </location>
</feature>
<dbReference type="GO" id="GO:0015344">
    <property type="term" value="F:siderophore uptake transmembrane transporter activity"/>
    <property type="evidence" value="ECO:0007669"/>
    <property type="project" value="TreeGrafter"/>
</dbReference>
<dbReference type="InterPro" id="IPR010917">
    <property type="entry name" value="TonB_rcpt_CS"/>
</dbReference>
<comment type="caution">
    <text evidence="21">The sequence shown here is derived from an EMBL/GenBank/DDBJ whole genome shotgun (WGS) entry which is preliminary data.</text>
</comment>
<dbReference type="InterPro" id="IPR036942">
    <property type="entry name" value="Beta-barrel_TonB_sf"/>
</dbReference>
<evidence type="ECO:0000256" key="7">
    <source>
        <dbReference type="ARBA" id="ARBA00022729"/>
    </source>
</evidence>
<dbReference type="InterPro" id="IPR037066">
    <property type="entry name" value="Plug_dom_sf"/>
</dbReference>
<evidence type="ECO:0000256" key="8">
    <source>
        <dbReference type="ARBA" id="ARBA00023004"/>
    </source>
</evidence>
<evidence type="ECO:0000256" key="9">
    <source>
        <dbReference type="ARBA" id="ARBA00023065"/>
    </source>
</evidence>
<evidence type="ECO:0000256" key="11">
    <source>
        <dbReference type="ARBA" id="ARBA00023136"/>
    </source>
</evidence>
<dbReference type="PROSITE" id="PS01156">
    <property type="entry name" value="TONB_DEPENDENT_REC_2"/>
    <property type="match status" value="1"/>
</dbReference>
<dbReference type="SUPFAM" id="SSF56935">
    <property type="entry name" value="Porins"/>
    <property type="match status" value="1"/>
</dbReference>
<evidence type="ECO:0000256" key="15">
    <source>
        <dbReference type="PROSITE-ProRule" id="PRU10144"/>
    </source>
</evidence>
<comment type="similarity">
    <text evidence="2 14 16">Belongs to the TonB-dependent receptor family.</text>
</comment>
<keyword evidence="7 18" id="KW-0732">Signal</keyword>
<reference evidence="22" key="1">
    <citation type="journal article" date="2020" name="MBio">
        <title>Horizontal gene transfer to a defensive symbiont with a reduced genome amongst a multipartite beetle microbiome.</title>
        <authorList>
            <person name="Waterworth S.C."/>
            <person name="Florez L.V."/>
            <person name="Rees E.R."/>
            <person name="Hertweck C."/>
            <person name="Kaltenpoth M."/>
            <person name="Kwan J.C."/>
        </authorList>
    </citation>
    <scope>NUCLEOTIDE SEQUENCE [LARGE SCALE GENOMIC DNA]</scope>
</reference>
<dbReference type="InterPro" id="IPR012910">
    <property type="entry name" value="Plug_dom"/>
</dbReference>
<evidence type="ECO:0000256" key="2">
    <source>
        <dbReference type="ARBA" id="ARBA00009810"/>
    </source>
</evidence>
<dbReference type="Pfam" id="PF07715">
    <property type="entry name" value="Plug"/>
    <property type="match status" value="1"/>
</dbReference>
<protein>
    <submittedName>
        <fullName evidence="21">Ferric enterobactin receptor</fullName>
    </submittedName>
</protein>
<dbReference type="NCBIfam" id="NF010048">
    <property type="entry name" value="PRK13524.1"/>
    <property type="match status" value="1"/>
</dbReference>
<gene>
    <name evidence="21" type="primary">pfeA_2</name>
    <name evidence="21" type="ORF">GAK30_03179</name>
</gene>
<evidence type="ECO:0000256" key="17">
    <source>
        <dbReference type="SAM" id="MobiDB-lite"/>
    </source>
</evidence>
<dbReference type="CDD" id="cd01347">
    <property type="entry name" value="ligand_gated_channel"/>
    <property type="match status" value="1"/>
</dbReference>
<keyword evidence="6 14" id="KW-0812">Transmembrane</keyword>
<evidence type="ECO:0000256" key="16">
    <source>
        <dbReference type="RuleBase" id="RU003357"/>
    </source>
</evidence>
<evidence type="ECO:0000256" key="14">
    <source>
        <dbReference type="PROSITE-ProRule" id="PRU01360"/>
    </source>
</evidence>
<dbReference type="PANTHER" id="PTHR30069:SF51">
    <property type="entry name" value="FERRIENTEROBACTIN RECEPTOR"/>
    <property type="match status" value="1"/>
</dbReference>
<evidence type="ECO:0000313" key="21">
    <source>
        <dbReference type="EMBL" id="KAF1019336.1"/>
    </source>
</evidence>
<evidence type="ECO:0000259" key="19">
    <source>
        <dbReference type="Pfam" id="PF00593"/>
    </source>
</evidence>
<feature type="compositionally biased region" description="Polar residues" evidence="17">
    <location>
        <begin position="90"/>
        <end position="107"/>
    </location>
</feature>
<evidence type="ECO:0000256" key="6">
    <source>
        <dbReference type="ARBA" id="ARBA00022692"/>
    </source>
</evidence>
<comment type="subcellular location">
    <subcellularLocation>
        <location evidence="1 14">Cell outer membrane</location>
        <topology evidence="1 14">Multi-pass membrane protein</topology>
    </subcellularLocation>
</comment>
<keyword evidence="5" id="KW-0410">Iron transport</keyword>
<evidence type="ECO:0000259" key="20">
    <source>
        <dbReference type="Pfam" id="PF07715"/>
    </source>
</evidence>
<dbReference type="InterPro" id="IPR010105">
    <property type="entry name" value="TonB_sidphr_rcpt"/>
</dbReference>
<dbReference type="InterPro" id="IPR000531">
    <property type="entry name" value="Beta-barrel_TonB"/>
</dbReference>
<evidence type="ECO:0000313" key="22">
    <source>
        <dbReference type="Proteomes" id="UP000461670"/>
    </source>
</evidence>
<feature type="domain" description="TonB-dependent receptor plug" evidence="20">
    <location>
        <begin position="63"/>
        <end position="177"/>
    </location>
</feature>
<dbReference type="AlphaFoldDB" id="A0A7V8FLP6"/>
<evidence type="ECO:0000256" key="18">
    <source>
        <dbReference type="SAM" id="SignalP"/>
    </source>
</evidence>
<dbReference type="Gene3D" id="2.40.170.20">
    <property type="entry name" value="TonB-dependent receptor, beta-barrel domain"/>
    <property type="match status" value="1"/>
</dbReference>
<feature type="region of interest" description="Disordered" evidence="17">
    <location>
        <begin position="90"/>
        <end position="111"/>
    </location>
</feature>
<evidence type="ECO:0000256" key="4">
    <source>
        <dbReference type="ARBA" id="ARBA00022452"/>
    </source>
</evidence>
<dbReference type="GO" id="GO:0009279">
    <property type="term" value="C:cell outer membrane"/>
    <property type="evidence" value="ECO:0007669"/>
    <property type="project" value="UniProtKB-SubCell"/>
</dbReference>
<keyword evidence="13 14" id="KW-0998">Cell outer membrane</keyword>
<accession>A0A7V8FLP6</accession>
<dbReference type="Proteomes" id="UP000461670">
    <property type="component" value="Unassembled WGS sequence"/>
</dbReference>
<dbReference type="Gene3D" id="2.170.130.10">
    <property type="entry name" value="TonB-dependent receptor, plug domain"/>
    <property type="match status" value="1"/>
</dbReference>
<evidence type="ECO:0000256" key="10">
    <source>
        <dbReference type="ARBA" id="ARBA00023077"/>
    </source>
</evidence>
<dbReference type="PANTHER" id="PTHR30069">
    <property type="entry name" value="TONB-DEPENDENT OUTER MEMBRANE RECEPTOR"/>
    <property type="match status" value="1"/>
</dbReference>
<evidence type="ECO:0000256" key="12">
    <source>
        <dbReference type="ARBA" id="ARBA00023170"/>
    </source>
</evidence>
<organism evidence="21 22">
    <name type="scientific">Paracidovorax wautersii</name>
    <dbReference type="NCBI Taxonomy" id="1177982"/>
    <lineage>
        <taxon>Bacteria</taxon>
        <taxon>Pseudomonadati</taxon>
        <taxon>Pseudomonadota</taxon>
        <taxon>Betaproteobacteria</taxon>
        <taxon>Burkholderiales</taxon>
        <taxon>Comamonadaceae</taxon>
        <taxon>Paracidovorax</taxon>
    </lineage>
</organism>
<evidence type="ECO:0000256" key="13">
    <source>
        <dbReference type="ARBA" id="ARBA00023237"/>
    </source>
</evidence>
<keyword evidence="12 21" id="KW-0675">Receptor</keyword>
<dbReference type="Pfam" id="PF00593">
    <property type="entry name" value="TonB_dep_Rec_b-barrel"/>
    <property type="match status" value="1"/>
</dbReference>
<keyword evidence="11 14" id="KW-0472">Membrane</keyword>
<dbReference type="NCBIfam" id="TIGR01783">
    <property type="entry name" value="TonB-siderophor"/>
    <property type="match status" value="1"/>
</dbReference>
<keyword evidence="9" id="KW-0406">Ion transport</keyword>
<dbReference type="GO" id="GO:0044718">
    <property type="term" value="P:siderophore transmembrane transport"/>
    <property type="evidence" value="ECO:0007669"/>
    <property type="project" value="TreeGrafter"/>
</dbReference>
<dbReference type="PROSITE" id="PS52016">
    <property type="entry name" value="TONB_DEPENDENT_REC_3"/>
    <property type="match status" value="1"/>
</dbReference>
<keyword evidence="4 14" id="KW-1134">Transmembrane beta strand</keyword>
<dbReference type="GO" id="GO:0042931">
    <property type="term" value="F:enterobactin transmembrane transporter activity"/>
    <property type="evidence" value="ECO:0007669"/>
    <property type="project" value="TreeGrafter"/>
</dbReference>
<keyword evidence="8" id="KW-0408">Iron</keyword>
<feature type="signal peptide" evidence="18">
    <location>
        <begin position="1"/>
        <end position="32"/>
    </location>
</feature>
<dbReference type="NCBIfam" id="NF010051">
    <property type="entry name" value="PRK13528.1"/>
    <property type="match status" value="1"/>
</dbReference>
<keyword evidence="3 14" id="KW-0813">Transport</keyword>
<proteinExistence type="inferred from homology"/>
<evidence type="ECO:0000256" key="1">
    <source>
        <dbReference type="ARBA" id="ARBA00004571"/>
    </source>
</evidence>
<sequence>MTPFSFSAPPFHLAYLSLAAAAACLLGPAAQAQEAQPGRSNETTLPEVRVVGTAEEELKQAPGVSVITAEDIAKRPPANDLSEIIRTQPGVNLTGNSTSGQRGNNRQIDIRGMGPENTLILIDGKPVTSRNSVRYGWRGERDTRGDTNWVPAEEVERIEVIRGPAAARYGNGAAGGVVNIVTKDIATETHGSATVYFNQPQHSEDGASRRLNFNLSGPISDMLSYRLYGNVSKTDSDAYDINAGHTTARTGTYAGTFPAGREGVRNRDLNGRLNLKINPDHLLSLDAGFSRQGNIYAGDTQNTNNFTTTAAGAQAATAQRIRDWLGRETNVMYRENVALTHKGKYDFGTSTSFIQYESTRNSRLNEGLAGGTEGLFSSNDFSTNKLETITAHTEASLPSKLGGLSQMWTVGTEWVGQKLRDQNSMSQTFTEAGTIAGLSGTGRDTDASARIFSVFAENNIGLGDKTILTPGLRFDHHSEVGNNWSPALNLSHAYTETVTFKAGIARAYKAPNLYQTNPNYVLYSRGQGCWGAGGACYLVGNKDLKAETSINKEIGVEYKKDGVLAGLTFFRNDYKNKIDAGLSPIGNAVGGSTAAYANADIFTWENVPKALVQGLEGTFKLPLSRSVEWSNNFTYMTTSKNKTTGERLSIIPKYTINSTLDWQVDERLGLQATATLYGKQHPKKYDYQGNAVTGEAATVLGSYALFGVSANYRISKTWRVAGGVSNLLDKRLYRRGNASGTGDLISNTGGISGAGAATYNEPGRAFYASATASF</sequence>
<dbReference type="EMBL" id="WNDQ01000058">
    <property type="protein sequence ID" value="KAF1019336.1"/>
    <property type="molecule type" value="Genomic_DNA"/>
</dbReference>
<dbReference type="InterPro" id="IPR039426">
    <property type="entry name" value="TonB-dep_rcpt-like"/>
</dbReference>
<name>A0A7V8FLP6_9BURK</name>
<dbReference type="InterPro" id="IPR058134">
    <property type="entry name" value="PirA/FepA/PfeA"/>
</dbReference>
<evidence type="ECO:0000256" key="3">
    <source>
        <dbReference type="ARBA" id="ARBA00022448"/>
    </source>
</evidence>
<feature type="domain" description="TonB-dependent receptor-like beta-barrel" evidence="19">
    <location>
        <begin position="291"/>
        <end position="727"/>
    </location>
</feature>
<feature type="chain" id="PRO_5031045468" evidence="18">
    <location>
        <begin position="33"/>
        <end position="774"/>
    </location>
</feature>
<evidence type="ECO:0000256" key="5">
    <source>
        <dbReference type="ARBA" id="ARBA00022496"/>
    </source>
</evidence>
<dbReference type="GO" id="GO:0042912">
    <property type="term" value="F:colicin transmembrane transporter activity"/>
    <property type="evidence" value="ECO:0007669"/>
    <property type="project" value="TreeGrafter"/>
</dbReference>